<dbReference type="EMBL" id="JAFJMO010000014">
    <property type="protein sequence ID" value="KAJ8257129.1"/>
    <property type="molecule type" value="Genomic_DNA"/>
</dbReference>
<gene>
    <name evidence="2" type="ORF">COCON_G00192810</name>
</gene>
<name>A0A9Q1D4G5_CONCO</name>
<keyword evidence="3" id="KW-1185">Reference proteome</keyword>
<comment type="caution">
    <text evidence="2">The sequence shown here is derived from an EMBL/GenBank/DDBJ whole genome shotgun (WGS) entry which is preliminary data.</text>
</comment>
<dbReference type="Proteomes" id="UP001152803">
    <property type="component" value="Unassembled WGS sequence"/>
</dbReference>
<reference evidence="2" key="1">
    <citation type="journal article" date="2023" name="Science">
        <title>Genome structures resolve the early diversification of teleost fishes.</title>
        <authorList>
            <person name="Parey E."/>
            <person name="Louis A."/>
            <person name="Montfort J."/>
            <person name="Bouchez O."/>
            <person name="Roques C."/>
            <person name="Iampietro C."/>
            <person name="Lluch J."/>
            <person name="Castinel A."/>
            <person name="Donnadieu C."/>
            <person name="Desvignes T."/>
            <person name="Floi Bucao C."/>
            <person name="Jouanno E."/>
            <person name="Wen M."/>
            <person name="Mejri S."/>
            <person name="Dirks R."/>
            <person name="Jansen H."/>
            <person name="Henkel C."/>
            <person name="Chen W.J."/>
            <person name="Zahm M."/>
            <person name="Cabau C."/>
            <person name="Klopp C."/>
            <person name="Thompson A.W."/>
            <person name="Robinson-Rechavi M."/>
            <person name="Braasch I."/>
            <person name="Lecointre G."/>
            <person name="Bobe J."/>
            <person name="Postlethwait J.H."/>
            <person name="Berthelot C."/>
            <person name="Roest Crollius H."/>
            <person name="Guiguen Y."/>
        </authorList>
    </citation>
    <scope>NUCLEOTIDE SEQUENCE</scope>
    <source>
        <strain evidence="2">Concon-B</strain>
    </source>
</reference>
<organism evidence="2 3">
    <name type="scientific">Conger conger</name>
    <name type="common">Conger eel</name>
    <name type="synonym">Muraena conger</name>
    <dbReference type="NCBI Taxonomy" id="82655"/>
    <lineage>
        <taxon>Eukaryota</taxon>
        <taxon>Metazoa</taxon>
        <taxon>Chordata</taxon>
        <taxon>Craniata</taxon>
        <taxon>Vertebrata</taxon>
        <taxon>Euteleostomi</taxon>
        <taxon>Actinopterygii</taxon>
        <taxon>Neopterygii</taxon>
        <taxon>Teleostei</taxon>
        <taxon>Anguilliformes</taxon>
        <taxon>Congridae</taxon>
        <taxon>Conger</taxon>
    </lineage>
</organism>
<accession>A0A9Q1D4G5</accession>
<feature type="region of interest" description="Disordered" evidence="1">
    <location>
        <begin position="54"/>
        <end position="97"/>
    </location>
</feature>
<feature type="compositionally biased region" description="Basic and acidic residues" evidence="1">
    <location>
        <begin position="88"/>
        <end position="97"/>
    </location>
</feature>
<protein>
    <submittedName>
        <fullName evidence="2">Uncharacterized protein</fullName>
    </submittedName>
</protein>
<evidence type="ECO:0000313" key="2">
    <source>
        <dbReference type="EMBL" id="KAJ8257129.1"/>
    </source>
</evidence>
<dbReference type="AlphaFoldDB" id="A0A9Q1D4G5"/>
<feature type="compositionally biased region" description="Polar residues" evidence="1">
    <location>
        <begin position="73"/>
        <end position="86"/>
    </location>
</feature>
<evidence type="ECO:0000256" key="1">
    <source>
        <dbReference type="SAM" id="MobiDB-lite"/>
    </source>
</evidence>
<proteinExistence type="predicted"/>
<sequence length="97" mass="10773">MDLQYRPKVLRVVRGAQLLVQLEVHDYIRLCDTAKINSPRRGVMLGSSAQLLQSQGATRLPRRQVGLPGESLTPPQLKTSAEQSGRLSEGRENHGKE</sequence>
<evidence type="ECO:0000313" key="3">
    <source>
        <dbReference type="Proteomes" id="UP001152803"/>
    </source>
</evidence>